<evidence type="ECO:0000313" key="2">
    <source>
        <dbReference type="Proteomes" id="UP001164746"/>
    </source>
</evidence>
<sequence>MPGPYNINELKDTQKKRQRVLHFKYCALMDSTYSTMRIDIWVVGIGHRNCNNISQKKMLLKLVFCCQIATILGACVPVDSEEP</sequence>
<proteinExistence type="predicted"/>
<accession>A0ABY7FSI8</accession>
<evidence type="ECO:0000313" key="1">
    <source>
        <dbReference type="EMBL" id="WAR23997.1"/>
    </source>
</evidence>
<reference evidence="1" key="1">
    <citation type="submission" date="2022-11" db="EMBL/GenBank/DDBJ databases">
        <title>Centuries of genome instability and evolution in soft-shell clam transmissible cancer (bioRxiv).</title>
        <authorList>
            <person name="Hart S.F.M."/>
            <person name="Yonemitsu M.A."/>
            <person name="Giersch R.M."/>
            <person name="Beal B.F."/>
            <person name="Arriagada G."/>
            <person name="Davis B.W."/>
            <person name="Ostrander E.A."/>
            <person name="Goff S.P."/>
            <person name="Metzger M.J."/>
        </authorList>
    </citation>
    <scope>NUCLEOTIDE SEQUENCE</scope>
    <source>
        <strain evidence="1">MELC-2E11</strain>
        <tissue evidence="1">Siphon/mantle</tissue>
    </source>
</reference>
<protein>
    <submittedName>
        <fullName evidence="1">Uncharacterized protein</fullName>
    </submittedName>
</protein>
<dbReference type="EMBL" id="CP111024">
    <property type="protein sequence ID" value="WAR23997.1"/>
    <property type="molecule type" value="Genomic_DNA"/>
</dbReference>
<dbReference type="Proteomes" id="UP001164746">
    <property type="component" value="Chromosome 13"/>
</dbReference>
<gene>
    <name evidence="1" type="ORF">MAR_037666</name>
</gene>
<name>A0ABY7FSI8_MYAAR</name>
<keyword evidence="2" id="KW-1185">Reference proteome</keyword>
<organism evidence="1 2">
    <name type="scientific">Mya arenaria</name>
    <name type="common">Soft-shell clam</name>
    <dbReference type="NCBI Taxonomy" id="6604"/>
    <lineage>
        <taxon>Eukaryota</taxon>
        <taxon>Metazoa</taxon>
        <taxon>Spiralia</taxon>
        <taxon>Lophotrochozoa</taxon>
        <taxon>Mollusca</taxon>
        <taxon>Bivalvia</taxon>
        <taxon>Autobranchia</taxon>
        <taxon>Heteroconchia</taxon>
        <taxon>Euheterodonta</taxon>
        <taxon>Imparidentia</taxon>
        <taxon>Neoheterodontei</taxon>
        <taxon>Myida</taxon>
        <taxon>Myoidea</taxon>
        <taxon>Myidae</taxon>
        <taxon>Mya</taxon>
    </lineage>
</organism>